<sequence length="48" mass="5552">MAHARCVLRGRLTPERGRYMQVAHREPHVLLSLSRGRGIKTYLEYDAS</sequence>
<gene>
    <name evidence="1" type="ORF">KF707C_40630</name>
</gene>
<reference evidence="1 2" key="2">
    <citation type="journal article" date="2017" name="Int. J. Syst. Evol. Microbiol.">
        <title>Pseudomonas furukawaii sp. nov., a polychlorinated biphenyl-degrading bacterium isolated from biphenyl-contaminated soil in Japan.</title>
        <authorList>
            <person name="Kimura N."/>
            <person name="Watanabe T."/>
            <person name="Suenaga H."/>
            <person name="Fujihara H."/>
            <person name="Futagami T."/>
            <person name="Goto M."/>
            <person name="Hanada S."/>
            <person name="Hirose J."/>
        </authorList>
    </citation>
    <scope>NUCLEOTIDE SEQUENCE [LARGE SCALE GENOMIC DNA]</scope>
    <source>
        <strain evidence="2">DSM 10086 / NBRC 110670 / KF707</strain>
    </source>
</reference>
<protein>
    <submittedName>
        <fullName evidence="1">Uncharacterized protein</fullName>
    </submittedName>
</protein>
<dbReference type="AlphaFoldDB" id="A0AAD1C1R8"/>
<keyword evidence="2" id="KW-1185">Reference proteome</keyword>
<evidence type="ECO:0000313" key="1">
    <source>
        <dbReference type="EMBL" id="BAU75751.1"/>
    </source>
</evidence>
<evidence type="ECO:0000313" key="2">
    <source>
        <dbReference type="Proteomes" id="UP000218554"/>
    </source>
</evidence>
<reference evidence="2" key="1">
    <citation type="submission" date="2015-05" db="EMBL/GenBank/DDBJ databases">
        <title>Draft genome sequencing of a biphenyl-degrading bacterium, Pseudomonas balearica KF707 (=NBRC110670).</title>
        <authorList>
            <person name="Kimura N."/>
            <person name="Hirose J."/>
            <person name="Watanabe T."/>
            <person name="Suenaga H."/>
            <person name="Fujihara H."/>
            <person name="Noguchi M."/>
            <person name="Hashimoto M."/>
            <person name="Shimodaira J."/>
            <person name="Tsuchikane K."/>
            <person name="Hosoyama A."/>
            <person name="Yamazoe A."/>
            <person name="Fujita N."/>
            <person name="Furukawa K."/>
        </authorList>
    </citation>
    <scope>NUCLEOTIDE SEQUENCE [LARGE SCALE GENOMIC DNA]</scope>
    <source>
        <strain evidence="2">DSM 10086 / NBRC 110670 / KF707</strain>
    </source>
</reference>
<dbReference type="EMBL" id="AP014862">
    <property type="protein sequence ID" value="BAU75751.1"/>
    <property type="molecule type" value="Genomic_DNA"/>
</dbReference>
<dbReference type="KEGG" id="pfuw:KF707C_40630"/>
<name>A0AAD1C1R8_METFU</name>
<accession>A0AAD1C1R8</accession>
<organism evidence="1 2">
    <name type="scientific">Metapseudomonas furukawaii</name>
    <name type="common">Pseudomonas furukawaii</name>
    <dbReference type="NCBI Taxonomy" id="1149133"/>
    <lineage>
        <taxon>Bacteria</taxon>
        <taxon>Pseudomonadati</taxon>
        <taxon>Pseudomonadota</taxon>
        <taxon>Gammaproteobacteria</taxon>
        <taxon>Pseudomonadales</taxon>
        <taxon>Pseudomonadaceae</taxon>
        <taxon>Metapseudomonas</taxon>
    </lineage>
</organism>
<dbReference type="Proteomes" id="UP000218554">
    <property type="component" value="Chromosome"/>
</dbReference>
<proteinExistence type="predicted"/>